<name>A0A8X6YR32_9ARAC</name>
<sequence length="237" mass="26310">MEDCRKKKSGETCNLKCPYFISGNNFIRCQANTKWSVLPKCVLVMCSKPKLSRILTFITDCTSIPAGKNCKLGCRSGGIPVPRNYISCLHFGNWSRLPNCSCPPPMLKNNLKLKNSKCTAILPGKLCVLKCKKDSFIVGRNYIECLSNSNWSIQPVCKSPVCKNPLLPASLKLEESCLFKRIGESCKISCKEGGNLRGENKITCLANEKWDITSDCTCPAPVLWEDLETKVSAMTLK</sequence>
<feature type="domain" description="Sushi" evidence="6">
    <location>
        <begin position="100"/>
        <end position="159"/>
    </location>
</feature>
<accession>A0A8X6YR32</accession>
<evidence type="ECO:0000259" key="6">
    <source>
        <dbReference type="PROSITE" id="PS50923"/>
    </source>
</evidence>
<keyword evidence="4" id="KW-0325">Glycoprotein</keyword>
<dbReference type="Proteomes" id="UP000886998">
    <property type="component" value="Unassembled WGS sequence"/>
</dbReference>
<dbReference type="AlphaFoldDB" id="A0A8X6YR32"/>
<evidence type="ECO:0000256" key="4">
    <source>
        <dbReference type="ARBA" id="ARBA00023180"/>
    </source>
</evidence>
<dbReference type="OrthoDB" id="6127264at2759"/>
<comment type="caution">
    <text evidence="7">The sequence shown here is derived from an EMBL/GenBank/DDBJ whole genome shotgun (WGS) entry which is preliminary data.</text>
</comment>
<feature type="domain" description="Sushi" evidence="6">
    <location>
        <begin position="160"/>
        <end position="220"/>
    </location>
</feature>
<dbReference type="Pfam" id="PF00084">
    <property type="entry name" value="Sushi"/>
    <property type="match status" value="2"/>
</dbReference>
<comment type="caution">
    <text evidence="5">Lacks conserved residue(s) required for the propagation of feature annotation.</text>
</comment>
<reference evidence="7" key="1">
    <citation type="submission" date="2020-08" db="EMBL/GenBank/DDBJ databases">
        <title>Multicomponent nature underlies the extraordinary mechanical properties of spider dragline silk.</title>
        <authorList>
            <person name="Kono N."/>
            <person name="Nakamura H."/>
            <person name="Mori M."/>
            <person name="Yoshida Y."/>
            <person name="Ohtoshi R."/>
            <person name="Malay A.D."/>
            <person name="Moran D.A.P."/>
            <person name="Tomita M."/>
            <person name="Numata K."/>
            <person name="Arakawa K."/>
        </authorList>
    </citation>
    <scope>NUCLEOTIDE SEQUENCE</scope>
</reference>
<evidence type="ECO:0000256" key="5">
    <source>
        <dbReference type="PROSITE-ProRule" id="PRU00302"/>
    </source>
</evidence>
<protein>
    <submittedName>
        <fullName evidence="7">Sushi, von Willebrand factor type A, EGF and pentraxin domain-containing protein 1</fullName>
    </submittedName>
</protein>
<keyword evidence="1 5" id="KW-0768">Sushi</keyword>
<dbReference type="Gene3D" id="2.10.70.10">
    <property type="entry name" value="Complement Module, domain 1"/>
    <property type="match status" value="2"/>
</dbReference>
<dbReference type="SUPFAM" id="SSF57535">
    <property type="entry name" value="Complement control module/SCR domain"/>
    <property type="match status" value="4"/>
</dbReference>
<evidence type="ECO:0000313" key="8">
    <source>
        <dbReference type="Proteomes" id="UP000886998"/>
    </source>
</evidence>
<dbReference type="CDD" id="cd00033">
    <property type="entry name" value="CCP"/>
    <property type="match status" value="2"/>
</dbReference>
<organism evidence="7 8">
    <name type="scientific">Trichonephila inaurata madagascariensis</name>
    <dbReference type="NCBI Taxonomy" id="2747483"/>
    <lineage>
        <taxon>Eukaryota</taxon>
        <taxon>Metazoa</taxon>
        <taxon>Ecdysozoa</taxon>
        <taxon>Arthropoda</taxon>
        <taxon>Chelicerata</taxon>
        <taxon>Arachnida</taxon>
        <taxon>Araneae</taxon>
        <taxon>Araneomorphae</taxon>
        <taxon>Entelegynae</taxon>
        <taxon>Araneoidea</taxon>
        <taxon>Nephilidae</taxon>
        <taxon>Trichonephila</taxon>
        <taxon>Trichonephila inaurata</taxon>
    </lineage>
</organism>
<dbReference type="InterPro" id="IPR000436">
    <property type="entry name" value="Sushi_SCR_CCP_dom"/>
</dbReference>
<feature type="disulfide bond" evidence="5">
    <location>
        <begin position="102"/>
        <end position="145"/>
    </location>
</feature>
<evidence type="ECO:0000256" key="1">
    <source>
        <dbReference type="ARBA" id="ARBA00022659"/>
    </source>
</evidence>
<proteinExistence type="predicted"/>
<dbReference type="InterPro" id="IPR035976">
    <property type="entry name" value="Sushi/SCR/CCP_sf"/>
</dbReference>
<keyword evidence="8" id="KW-1185">Reference proteome</keyword>
<dbReference type="EMBL" id="BMAV01022533">
    <property type="protein sequence ID" value="GFY77621.1"/>
    <property type="molecule type" value="Genomic_DNA"/>
</dbReference>
<keyword evidence="3 5" id="KW-1015">Disulfide bond</keyword>
<dbReference type="SMART" id="SM00032">
    <property type="entry name" value="CCP"/>
    <property type="match status" value="4"/>
</dbReference>
<dbReference type="PROSITE" id="PS50923">
    <property type="entry name" value="SUSHI"/>
    <property type="match status" value="2"/>
</dbReference>
<evidence type="ECO:0000256" key="3">
    <source>
        <dbReference type="ARBA" id="ARBA00023157"/>
    </source>
</evidence>
<evidence type="ECO:0000313" key="7">
    <source>
        <dbReference type="EMBL" id="GFY77621.1"/>
    </source>
</evidence>
<dbReference type="InterPro" id="IPR050350">
    <property type="entry name" value="Compl-Cell_Adhes-Reg"/>
</dbReference>
<dbReference type="PANTHER" id="PTHR19325:SF560">
    <property type="entry name" value="SUSHI, VON WILLEBRAND FACTOR TYPE A, EGF AND PENTRAXIN DOMAIN-CONTAINING PROTEIN 1"/>
    <property type="match status" value="1"/>
</dbReference>
<evidence type="ECO:0000256" key="2">
    <source>
        <dbReference type="ARBA" id="ARBA00022737"/>
    </source>
</evidence>
<keyword evidence="2" id="KW-0677">Repeat</keyword>
<gene>
    <name evidence="7" type="primary">Svep1_18</name>
    <name evidence="7" type="ORF">TNIN_235161</name>
</gene>
<dbReference type="PANTHER" id="PTHR19325">
    <property type="entry name" value="COMPLEMENT COMPONENT-RELATED SUSHI DOMAIN-CONTAINING"/>
    <property type="match status" value="1"/>
</dbReference>